<comment type="caution">
    <text evidence="3">The sequence shown here is derived from an EMBL/GenBank/DDBJ whole genome shotgun (WGS) entry which is preliminary data.</text>
</comment>
<keyword evidence="4" id="KW-1185">Reference proteome</keyword>
<keyword evidence="2" id="KW-0812">Transmembrane</keyword>
<gene>
    <name evidence="3" type="ORF">PACLA_8A076587</name>
</gene>
<dbReference type="GO" id="GO:0005543">
    <property type="term" value="F:phospholipid binding"/>
    <property type="evidence" value="ECO:0007669"/>
    <property type="project" value="TreeGrafter"/>
</dbReference>
<sequence length="478" mass="53141">MAENETYEIVAPIVFLAVVVALIIVLAIIYRAVVKESCSCLTDPGGREEERKKRKKDGGYNKVTTSEDSSGDEYFVPPTLTVESEIDPEFDKIVDAGTHSPYSAFSAYGDTVSLDQTYVTERGLGRVRLEVKYYSNESHLKVRVIEGDGLPSKEQGGAANFRIHLTLLPKREQRYKTKTKSRYSPKFDENFEFKNVLQKDLLTTAVRFRLYGIIATGNKLVGETFLQLADIAKLDNQENPGQQSIDEEEIQSCFGDLAGHIDDEQWPIFNEHSSLPAENMAEVNVSSSLSAGTMVEVNTRGSCSRKQDTYIRLSSEEGKGIATSVSSDDDNFNSLELHAMFDETSWEDTTAGYFEDQRVPCANITSTIQLPQNYQPALQQSDTSRMRSALPDSSTVPSGNIMETLPQNYQPTLHQSETSRIRSALPHSDAVPSGVKSTIVTVPQYYQPVLQRSSTSTAESALYTESDDSHFETLANMF</sequence>
<dbReference type="PROSITE" id="PS50004">
    <property type="entry name" value="C2"/>
    <property type="match status" value="1"/>
</dbReference>
<dbReference type="InterPro" id="IPR000008">
    <property type="entry name" value="C2_dom"/>
</dbReference>
<proteinExistence type="predicted"/>
<dbReference type="AlphaFoldDB" id="A0A7D9IJ04"/>
<dbReference type="EMBL" id="CACRXK020006254">
    <property type="protein sequence ID" value="CAB4008861.1"/>
    <property type="molecule type" value="Genomic_DNA"/>
</dbReference>
<evidence type="ECO:0000256" key="2">
    <source>
        <dbReference type="SAM" id="Phobius"/>
    </source>
</evidence>
<name>A0A7D9IJ04_PARCT</name>
<dbReference type="InterPro" id="IPR043541">
    <property type="entry name" value="SYT14/14L/16"/>
</dbReference>
<evidence type="ECO:0000256" key="1">
    <source>
        <dbReference type="SAM" id="MobiDB-lite"/>
    </source>
</evidence>
<accession>A0A7D9IJ04</accession>
<organism evidence="3 4">
    <name type="scientific">Paramuricea clavata</name>
    <name type="common">Red gorgonian</name>
    <name type="synonym">Violescent sea-whip</name>
    <dbReference type="NCBI Taxonomy" id="317549"/>
    <lineage>
        <taxon>Eukaryota</taxon>
        <taxon>Metazoa</taxon>
        <taxon>Cnidaria</taxon>
        <taxon>Anthozoa</taxon>
        <taxon>Octocorallia</taxon>
        <taxon>Malacalcyonacea</taxon>
        <taxon>Plexauridae</taxon>
        <taxon>Paramuricea</taxon>
    </lineage>
</organism>
<dbReference type="PANTHER" id="PTHR46129">
    <property type="entry name" value="SYNAPTOTAGMIN 14, ISOFORM D"/>
    <property type="match status" value="1"/>
</dbReference>
<dbReference type="Proteomes" id="UP001152795">
    <property type="component" value="Unassembled WGS sequence"/>
</dbReference>
<keyword evidence="2" id="KW-1133">Transmembrane helix</keyword>
<feature type="region of interest" description="Disordered" evidence="1">
    <location>
        <begin position="41"/>
        <end position="71"/>
    </location>
</feature>
<dbReference type="Gene3D" id="2.60.40.150">
    <property type="entry name" value="C2 domain"/>
    <property type="match status" value="1"/>
</dbReference>
<dbReference type="PANTHER" id="PTHR46129:SF2">
    <property type="entry name" value="SYNAPTOTAGMIN 14, ISOFORM D"/>
    <property type="match status" value="1"/>
</dbReference>
<evidence type="ECO:0000313" key="4">
    <source>
        <dbReference type="Proteomes" id="UP001152795"/>
    </source>
</evidence>
<keyword evidence="2" id="KW-0472">Membrane</keyword>
<dbReference type="SUPFAM" id="SSF49562">
    <property type="entry name" value="C2 domain (Calcium/lipid-binding domain, CaLB)"/>
    <property type="match status" value="1"/>
</dbReference>
<reference evidence="3" key="1">
    <citation type="submission" date="2020-04" db="EMBL/GenBank/DDBJ databases">
        <authorList>
            <person name="Alioto T."/>
            <person name="Alioto T."/>
            <person name="Gomez Garrido J."/>
        </authorList>
    </citation>
    <scope>NUCLEOTIDE SEQUENCE</scope>
    <source>
        <strain evidence="3">A484AB</strain>
    </source>
</reference>
<dbReference type="Pfam" id="PF00168">
    <property type="entry name" value="C2"/>
    <property type="match status" value="1"/>
</dbReference>
<evidence type="ECO:0000313" key="3">
    <source>
        <dbReference type="EMBL" id="CAB4008861.1"/>
    </source>
</evidence>
<dbReference type="OrthoDB" id="5978493at2759"/>
<protein>
    <submittedName>
        <fullName evidence="3">Synaptotagmin-16-like isoform X1</fullName>
    </submittedName>
</protein>
<dbReference type="InterPro" id="IPR035892">
    <property type="entry name" value="C2_domain_sf"/>
</dbReference>
<feature type="transmembrane region" description="Helical" evidence="2">
    <location>
        <begin position="9"/>
        <end position="30"/>
    </location>
</feature>
<dbReference type="SMART" id="SM00239">
    <property type="entry name" value="C2"/>
    <property type="match status" value="1"/>
</dbReference>